<comment type="caution">
    <text evidence="1">The sequence shown here is derived from an EMBL/GenBank/DDBJ whole genome shotgun (WGS) entry which is preliminary data.</text>
</comment>
<protein>
    <submittedName>
        <fullName evidence="1">Uncharacterized protein</fullName>
    </submittedName>
</protein>
<evidence type="ECO:0000313" key="1">
    <source>
        <dbReference type="EMBL" id="RDJ01462.1"/>
    </source>
</evidence>
<evidence type="ECO:0000313" key="2">
    <source>
        <dbReference type="Proteomes" id="UP000254939"/>
    </source>
</evidence>
<accession>A0A370KDY7</accession>
<dbReference type="EMBL" id="NAAC01000051">
    <property type="protein sequence ID" value="RDJ01462.1"/>
    <property type="molecule type" value="Genomic_DNA"/>
</dbReference>
<dbReference type="Proteomes" id="UP000254939">
    <property type="component" value="Unassembled WGS sequence"/>
</dbReference>
<organism evidence="1 2">
    <name type="scientific">Rhizobium grahamii</name>
    <dbReference type="NCBI Taxonomy" id="1120045"/>
    <lineage>
        <taxon>Bacteria</taxon>
        <taxon>Pseudomonadati</taxon>
        <taxon>Pseudomonadota</taxon>
        <taxon>Alphaproteobacteria</taxon>
        <taxon>Hyphomicrobiales</taxon>
        <taxon>Rhizobiaceae</taxon>
        <taxon>Rhizobium/Agrobacterium group</taxon>
        <taxon>Rhizobium</taxon>
    </lineage>
</organism>
<gene>
    <name evidence="1" type="ORF">B5K06_34120</name>
</gene>
<reference evidence="1 2" key="1">
    <citation type="submission" date="2017-03" db="EMBL/GenBank/DDBJ databases">
        <title>Genome analysis of Rhizobial strains effectives or ineffectives for nitrogen fixation isolated from bean seeds.</title>
        <authorList>
            <person name="Peralta H."/>
            <person name="Aguilar-Vera A."/>
            <person name="Mora Y."/>
            <person name="Vargas-Lagunas C."/>
            <person name="Girard L."/>
            <person name="Mora J."/>
        </authorList>
    </citation>
    <scope>NUCLEOTIDE SEQUENCE [LARGE SCALE GENOMIC DNA]</scope>
    <source>
        <strain evidence="1 2">CCGM3</strain>
    </source>
</reference>
<proteinExistence type="predicted"/>
<sequence>MCLRLLSFVTAVFSMAESGRADGRAADSQAGFAWLSGSPPISISRRAASARTWLFRFVVGGSLPRATWPPSRYLTVAGRTSNFQKLFGLR</sequence>
<name>A0A370KDY7_9HYPH</name>
<dbReference type="AlphaFoldDB" id="A0A370KDY7"/>